<reference evidence="1" key="1">
    <citation type="submission" date="2021-03" db="EMBL/GenBank/DDBJ databases">
        <title>Whole genome shotgun sequence of Actinoplanes consettensis NBRC 14913.</title>
        <authorList>
            <person name="Komaki H."/>
            <person name="Tamura T."/>
        </authorList>
    </citation>
    <scope>NUCLEOTIDE SEQUENCE</scope>
    <source>
        <strain evidence="1">NBRC 14913</strain>
    </source>
</reference>
<dbReference type="EMBL" id="BOQP01000035">
    <property type="protein sequence ID" value="GIM78623.1"/>
    <property type="molecule type" value="Genomic_DNA"/>
</dbReference>
<gene>
    <name evidence="1" type="ORF">Aco04nite_61360</name>
</gene>
<name>A0A919SWY3_9ACTN</name>
<dbReference type="AlphaFoldDB" id="A0A919SWY3"/>
<organism evidence="1 2">
    <name type="scientific">Winogradskya consettensis</name>
    <dbReference type="NCBI Taxonomy" id="113560"/>
    <lineage>
        <taxon>Bacteria</taxon>
        <taxon>Bacillati</taxon>
        <taxon>Actinomycetota</taxon>
        <taxon>Actinomycetes</taxon>
        <taxon>Micromonosporales</taxon>
        <taxon>Micromonosporaceae</taxon>
        <taxon>Winogradskya</taxon>
    </lineage>
</organism>
<comment type="caution">
    <text evidence="1">The sequence shown here is derived from an EMBL/GenBank/DDBJ whole genome shotgun (WGS) entry which is preliminary data.</text>
</comment>
<keyword evidence="2" id="KW-1185">Reference proteome</keyword>
<accession>A0A919SWY3</accession>
<evidence type="ECO:0000313" key="2">
    <source>
        <dbReference type="Proteomes" id="UP000680865"/>
    </source>
</evidence>
<evidence type="ECO:0000313" key="1">
    <source>
        <dbReference type="EMBL" id="GIM78623.1"/>
    </source>
</evidence>
<proteinExistence type="predicted"/>
<sequence length="104" mass="11502">MHDRQAVLFLDPPVMRDPSARVFDELDRPIAVCGLRRFHLDDQKNLVGREECAVRVVVPCCGENVWLDAISLVEPDGDLSVGLDAGWGLCFQGEFQCGDDTGMP</sequence>
<dbReference type="Proteomes" id="UP000680865">
    <property type="component" value="Unassembled WGS sequence"/>
</dbReference>
<protein>
    <submittedName>
        <fullName evidence="1">Uncharacterized protein</fullName>
    </submittedName>
</protein>